<organism evidence="2 3">
    <name type="scientific">Marinicrinis lubricantis</name>
    <dbReference type="NCBI Taxonomy" id="2086470"/>
    <lineage>
        <taxon>Bacteria</taxon>
        <taxon>Bacillati</taxon>
        <taxon>Bacillota</taxon>
        <taxon>Bacilli</taxon>
        <taxon>Bacillales</taxon>
        <taxon>Paenibacillaceae</taxon>
    </lineage>
</organism>
<feature type="chain" id="PRO_5045928503" description="DUF3993 domain-containing protein" evidence="1">
    <location>
        <begin position="19"/>
        <end position="192"/>
    </location>
</feature>
<dbReference type="EMBL" id="JBHSQV010000101">
    <property type="protein sequence ID" value="MFC5986459.1"/>
    <property type="molecule type" value="Genomic_DNA"/>
</dbReference>
<comment type="caution">
    <text evidence="2">The sequence shown here is derived from an EMBL/GenBank/DDBJ whole genome shotgun (WGS) entry which is preliminary data.</text>
</comment>
<proteinExistence type="predicted"/>
<reference evidence="3" key="1">
    <citation type="journal article" date="2019" name="Int. J. Syst. Evol. Microbiol.">
        <title>The Global Catalogue of Microorganisms (GCM) 10K type strain sequencing project: providing services to taxonomists for standard genome sequencing and annotation.</title>
        <authorList>
            <consortium name="The Broad Institute Genomics Platform"/>
            <consortium name="The Broad Institute Genome Sequencing Center for Infectious Disease"/>
            <person name="Wu L."/>
            <person name="Ma J."/>
        </authorList>
    </citation>
    <scope>NUCLEOTIDE SEQUENCE [LARGE SCALE GENOMIC DNA]</scope>
    <source>
        <strain evidence="3">CCM 8749</strain>
    </source>
</reference>
<keyword evidence="3" id="KW-1185">Reference proteome</keyword>
<name>A0ABW1IN64_9BACL</name>
<gene>
    <name evidence="2" type="ORF">ACFPXP_08455</name>
</gene>
<feature type="signal peptide" evidence="1">
    <location>
        <begin position="1"/>
        <end position="18"/>
    </location>
</feature>
<protein>
    <recommendedName>
        <fullName evidence="4">DUF3993 domain-containing protein</fullName>
    </recommendedName>
</protein>
<dbReference type="Proteomes" id="UP001596250">
    <property type="component" value="Unassembled WGS sequence"/>
</dbReference>
<keyword evidence="1" id="KW-0732">Signal</keyword>
<evidence type="ECO:0000313" key="2">
    <source>
        <dbReference type="EMBL" id="MFC5986459.1"/>
    </source>
</evidence>
<evidence type="ECO:0000313" key="3">
    <source>
        <dbReference type="Proteomes" id="UP001596250"/>
    </source>
</evidence>
<evidence type="ECO:0008006" key="4">
    <source>
        <dbReference type="Google" id="ProtNLM"/>
    </source>
</evidence>
<dbReference type="PROSITE" id="PS51257">
    <property type="entry name" value="PROKAR_LIPOPROTEIN"/>
    <property type="match status" value="1"/>
</dbReference>
<accession>A0ABW1IN64</accession>
<dbReference type="RefSeq" id="WP_379893791.1">
    <property type="nucleotide sequence ID" value="NZ_CBCSCT010000110.1"/>
</dbReference>
<evidence type="ECO:0000256" key="1">
    <source>
        <dbReference type="SAM" id="SignalP"/>
    </source>
</evidence>
<sequence length="192" mass="22902">MKGFYMLLLTMMVFVLSACDSSNQIQPIKEETLDFDLKTATQMVEKKETMIMELAKKKELSISEFREIERYFTADFGDHAKDILSMLTLQFMDEESKKYIAQDTFYPTVFHEGIHITSAVIYRSYYENDFFNQTRLTIREEYEGDDKELEDWYREYIFTLNKDTGEWELHGFSGILNYSGEEFNLNYLELKQ</sequence>